<evidence type="ECO:0000256" key="1">
    <source>
        <dbReference type="ARBA" id="ARBA00023229"/>
    </source>
</evidence>
<evidence type="ECO:0000259" key="3">
    <source>
        <dbReference type="Pfam" id="PF22691"/>
    </source>
</evidence>
<dbReference type="InterPro" id="IPR020616">
    <property type="entry name" value="Thiolase_N"/>
</dbReference>
<dbReference type="Gene3D" id="3.40.47.10">
    <property type="match status" value="1"/>
</dbReference>
<comment type="caution">
    <text evidence="4">The sequence shown here is derived from an EMBL/GenBank/DDBJ whole genome shotgun (WGS) entry which is preliminary data.</text>
</comment>
<proteinExistence type="predicted"/>
<dbReference type="Proteomes" id="UP000269499">
    <property type="component" value="Unassembled WGS sequence"/>
</dbReference>
<dbReference type="InterPro" id="IPR016039">
    <property type="entry name" value="Thiolase-like"/>
</dbReference>
<dbReference type="Pfam" id="PF00108">
    <property type="entry name" value="Thiolase_N"/>
    <property type="match status" value="1"/>
</dbReference>
<name>A0A497EZY5_9CREN</name>
<dbReference type="PANTHER" id="PTHR42870">
    <property type="entry name" value="ACETYL-COA C-ACETYLTRANSFERASE"/>
    <property type="match status" value="1"/>
</dbReference>
<dbReference type="CDD" id="cd00829">
    <property type="entry name" value="SCP-x_thiolase"/>
    <property type="match status" value="1"/>
</dbReference>
<accession>A0A497EZY5</accession>
<dbReference type="InterPro" id="IPR055140">
    <property type="entry name" value="Thiolase_C_2"/>
</dbReference>
<dbReference type="SUPFAM" id="SSF53901">
    <property type="entry name" value="Thiolase-like"/>
    <property type="match status" value="2"/>
</dbReference>
<evidence type="ECO:0000313" key="4">
    <source>
        <dbReference type="EMBL" id="RLE52629.1"/>
    </source>
</evidence>
<dbReference type="InterPro" id="IPR002155">
    <property type="entry name" value="Thiolase"/>
</dbReference>
<dbReference type="PANTHER" id="PTHR42870:SF1">
    <property type="entry name" value="NON-SPECIFIC LIPID-TRANSFER PROTEIN-LIKE 2"/>
    <property type="match status" value="1"/>
</dbReference>
<evidence type="ECO:0000313" key="5">
    <source>
        <dbReference type="Proteomes" id="UP000269499"/>
    </source>
</evidence>
<dbReference type="GO" id="GO:0016747">
    <property type="term" value="F:acyltransferase activity, transferring groups other than amino-acyl groups"/>
    <property type="evidence" value="ECO:0007669"/>
    <property type="project" value="InterPro"/>
</dbReference>
<sequence length="401" mass="44560">MTIKPIIVGVGRTTFGEHYEENPEELIEDAGLKALESAGIERKDLDAVFIADYFLQVTNKIGLEEGFISELLEINVPMETLRSFSSALTCACNAIEAGRFNIVLVGGVEKMTDRLDKIRDDLMMLGDPWSYYAGGTSEAFHELMLREYVKKYGITGDEYEKLMKALAYISSKNHEFGAVNPLAHFYGRRFKVEDIIKMRKRQGGILGLYDFAPISDGASAVILVNSKIASKIADEGLVVAGRGSATDYISYFTREEKVGFKSTRKAAEKAFEEANVSVKDIELAEVYDQSTLLELTALEDLKFLEAGKAWKAIYQSYESGKLTYNIDGRELYVNTNGGLKADGNPLGATGGAQVCEIYMQLLGEAGERQVEFRSKNPHALTVELEGFGTKSYVHIFRRWKA</sequence>
<feature type="domain" description="Thiolase C-terminal" evidence="3">
    <location>
        <begin position="246"/>
        <end position="397"/>
    </location>
</feature>
<evidence type="ECO:0008006" key="6">
    <source>
        <dbReference type="Google" id="ProtNLM"/>
    </source>
</evidence>
<gene>
    <name evidence="4" type="ORF">DRJ26_04440</name>
</gene>
<reference evidence="4 5" key="1">
    <citation type="submission" date="2018-06" db="EMBL/GenBank/DDBJ databases">
        <title>Extensive metabolic versatility and redundancy in microbially diverse, dynamic hydrothermal sediments.</title>
        <authorList>
            <person name="Dombrowski N."/>
            <person name="Teske A."/>
            <person name="Baker B.J."/>
        </authorList>
    </citation>
    <scope>NUCLEOTIDE SEQUENCE [LARGE SCALE GENOMIC DNA]</scope>
    <source>
        <strain evidence="4">B20_G2</strain>
    </source>
</reference>
<keyword evidence="1" id="KW-0414">Isoprene biosynthesis</keyword>
<dbReference type="GO" id="GO:0008299">
    <property type="term" value="P:isoprenoid biosynthetic process"/>
    <property type="evidence" value="ECO:0007669"/>
    <property type="project" value="UniProtKB-KW"/>
</dbReference>
<protein>
    <recommendedName>
        <fullName evidence="6">Thiolase family protein</fullName>
    </recommendedName>
</protein>
<evidence type="ECO:0000259" key="2">
    <source>
        <dbReference type="Pfam" id="PF00108"/>
    </source>
</evidence>
<organism evidence="4 5">
    <name type="scientific">Thermoproteota archaeon</name>
    <dbReference type="NCBI Taxonomy" id="2056631"/>
    <lineage>
        <taxon>Archaea</taxon>
        <taxon>Thermoproteota</taxon>
    </lineage>
</organism>
<dbReference type="PIRSF" id="PIRSF000429">
    <property type="entry name" value="Ac-CoA_Ac_transf"/>
    <property type="match status" value="1"/>
</dbReference>
<dbReference type="AlphaFoldDB" id="A0A497EZY5"/>
<dbReference type="Pfam" id="PF22691">
    <property type="entry name" value="Thiolase_C_1"/>
    <property type="match status" value="1"/>
</dbReference>
<dbReference type="EMBL" id="QMRA01000106">
    <property type="protein sequence ID" value="RLE52629.1"/>
    <property type="molecule type" value="Genomic_DNA"/>
</dbReference>
<feature type="domain" description="Thiolase N-terminal" evidence="2">
    <location>
        <begin position="6"/>
        <end position="119"/>
    </location>
</feature>